<organism evidence="1 2">
    <name type="scientific">Neobacillus notoginsengisoli</name>
    <dbReference type="NCBI Taxonomy" id="1578198"/>
    <lineage>
        <taxon>Bacteria</taxon>
        <taxon>Bacillati</taxon>
        <taxon>Bacillota</taxon>
        <taxon>Bacilli</taxon>
        <taxon>Bacillales</taxon>
        <taxon>Bacillaceae</taxon>
        <taxon>Neobacillus</taxon>
    </lineage>
</organism>
<evidence type="ECO:0000313" key="1">
    <source>
        <dbReference type="EMBL" id="RHW41992.1"/>
    </source>
</evidence>
<comment type="caution">
    <text evidence="1">The sequence shown here is derived from an EMBL/GenBank/DDBJ whole genome shotgun (WGS) entry which is preliminary data.</text>
</comment>
<reference evidence="1 2" key="1">
    <citation type="journal article" date="2017" name="Int. J. Syst. Evol. Microbiol.">
        <title>Bacillus notoginsengisoli sp. nov., a novel bacterium isolated from the rhizosphere of Panax notoginseng.</title>
        <authorList>
            <person name="Zhang M.Y."/>
            <person name="Cheng J."/>
            <person name="Cai Y."/>
            <person name="Zhang T.Y."/>
            <person name="Wu Y.Y."/>
            <person name="Manikprabhu D."/>
            <person name="Li W.J."/>
            <person name="Zhang Y.X."/>
        </authorList>
    </citation>
    <scope>NUCLEOTIDE SEQUENCE [LARGE SCALE GENOMIC DNA]</scope>
    <source>
        <strain evidence="1 2">JCM 30743</strain>
    </source>
</reference>
<accession>A0A417YX34</accession>
<dbReference type="AlphaFoldDB" id="A0A417YX34"/>
<protein>
    <submittedName>
        <fullName evidence="1">Uncharacterized protein</fullName>
    </submittedName>
</protein>
<dbReference type="Proteomes" id="UP000284416">
    <property type="component" value="Unassembled WGS sequence"/>
</dbReference>
<sequence length="84" mass="9496">MYFMNGCFIGGMNERPVIEGAIPLSQISLKKISETTNEIRKPLKGVRNEALEPSPCFFRVSNEAVEPSPASPNSGYFFWKIKLW</sequence>
<keyword evidence="2" id="KW-1185">Reference proteome</keyword>
<evidence type="ECO:0000313" key="2">
    <source>
        <dbReference type="Proteomes" id="UP000284416"/>
    </source>
</evidence>
<name>A0A417YX34_9BACI</name>
<proteinExistence type="predicted"/>
<gene>
    <name evidence="1" type="ORF">D1B31_04935</name>
</gene>
<dbReference type="EMBL" id="QWEG01000003">
    <property type="protein sequence ID" value="RHW41992.1"/>
    <property type="molecule type" value="Genomic_DNA"/>
</dbReference>